<sequence length="202" mass="22770">MLLPCRVVLKQLDLHKQWIDSIGETGERLVVDEVDFRSIDVAEYPLDQSRLIASTFDGMNLKDKDFYAAHVYSSTFQSANLENAIFTKSEADYADFTGANLQRATFVKSSCFETVFARADLRHAKLVNALFSQADFRDANLEGVDISVSWFQEVLFQGAQLKGVTGIEEAFIKSINIGTLEQPVILAEEEAREWLIQQIHTP</sequence>
<dbReference type="PANTHER" id="PTHR14136">
    <property type="entry name" value="BTB_POZ DOMAIN-CONTAINING PROTEIN KCTD9"/>
    <property type="match status" value="1"/>
</dbReference>
<evidence type="ECO:0000313" key="1">
    <source>
        <dbReference type="EMBL" id="PSK12622.1"/>
    </source>
</evidence>
<name>A0ABX5FTH1_9BACL</name>
<protein>
    <submittedName>
        <fullName evidence="1">Pentapeptide repeat-containing protein</fullName>
    </submittedName>
</protein>
<gene>
    <name evidence="1" type="ORF">C7R92_07905</name>
</gene>
<reference evidence="1 2" key="1">
    <citation type="submission" date="2018-03" db="EMBL/GenBank/DDBJ databases">
        <title>Brevisbacillus phylogenomics.</title>
        <authorList>
            <person name="Dunlap C."/>
        </authorList>
    </citation>
    <scope>NUCLEOTIDE SEQUENCE [LARGE SCALE GENOMIC DNA]</scope>
    <source>
        <strain evidence="1 2">NRRL B-41110</strain>
    </source>
</reference>
<dbReference type="Proteomes" id="UP000241645">
    <property type="component" value="Unassembled WGS sequence"/>
</dbReference>
<evidence type="ECO:0000313" key="2">
    <source>
        <dbReference type="Proteomes" id="UP000241645"/>
    </source>
</evidence>
<accession>A0ABX5FTH1</accession>
<dbReference type="RefSeq" id="WP_106833817.1">
    <property type="nucleotide sequence ID" value="NZ_JARMEW010000005.1"/>
</dbReference>
<dbReference type="GeneID" id="95750052"/>
<dbReference type="SUPFAM" id="SSF141571">
    <property type="entry name" value="Pentapeptide repeat-like"/>
    <property type="match status" value="1"/>
</dbReference>
<dbReference type="Gene3D" id="2.160.20.80">
    <property type="entry name" value="E3 ubiquitin-protein ligase SopA"/>
    <property type="match status" value="1"/>
</dbReference>
<dbReference type="Pfam" id="PF00805">
    <property type="entry name" value="Pentapeptide"/>
    <property type="match status" value="2"/>
</dbReference>
<dbReference type="InterPro" id="IPR001646">
    <property type="entry name" value="5peptide_repeat"/>
</dbReference>
<keyword evidence="2" id="KW-1185">Reference proteome</keyword>
<dbReference type="PANTHER" id="PTHR14136:SF17">
    <property type="entry name" value="BTB_POZ DOMAIN-CONTAINING PROTEIN KCTD9"/>
    <property type="match status" value="1"/>
</dbReference>
<dbReference type="InterPro" id="IPR051082">
    <property type="entry name" value="Pentapeptide-BTB/POZ_domain"/>
</dbReference>
<dbReference type="EMBL" id="PXZO01000010">
    <property type="protein sequence ID" value="PSK12622.1"/>
    <property type="molecule type" value="Genomic_DNA"/>
</dbReference>
<organism evidence="1 2">
    <name type="scientific">Brevibacillus porteri</name>
    <dbReference type="NCBI Taxonomy" id="2126350"/>
    <lineage>
        <taxon>Bacteria</taxon>
        <taxon>Bacillati</taxon>
        <taxon>Bacillota</taxon>
        <taxon>Bacilli</taxon>
        <taxon>Bacillales</taxon>
        <taxon>Paenibacillaceae</taxon>
        <taxon>Brevibacillus</taxon>
    </lineage>
</organism>
<comment type="caution">
    <text evidence="1">The sequence shown here is derived from an EMBL/GenBank/DDBJ whole genome shotgun (WGS) entry which is preliminary data.</text>
</comment>
<proteinExistence type="predicted"/>